<organism evidence="2 3">
    <name type="scientific">Rhizophagus clarus</name>
    <dbReference type="NCBI Taxonomy" id="94130"/>
    <lineage>
        <taxon>Eukaryota</taxon>
        <taxon>Fungi</taxon>
        <taxon>Fungi incertae sedis</taxon>
        <taxon>Mucoromycota</taxon>
        <taxon>Glomeromycotina</taxon>
        <taxon>Glomeromycetes</taxon>
        <taxon>Glomerales</taxon>
        <taxon>Glomeraceae</taxon>
        <taxon>Rhizophagus</taxon>
    </lineage>
</organism>
<reference evidence="2" key="1">
    <citation type="submission" date="2019-10" db="EMBL/GenBank/DDBJ databases">
        <title>Conservation and host-specific expression of non-tandemly repeated heterogenous ribosome RNA gene in arbuscular mycorrhizal fungi.</title>
        <authorList>
            <person name="Maeda T."/>
            <person name="Kobayashi Y."/>
            <person name="Nakagawa T."/>
            <person name="Ezawa T."/>
            <person name="Yamaguchi K."/>
            <person name="Bino T."/>
            <person name="Nishimoto Y."/>
            <person name="Shigenobu S."/>
            <person name="Kawaguchi M."/>
        </authorList>
    </citation>
    <scope>NUCLEOTIDE SEQUENCE</scope>
    <source>
        <strain evidence="2">HR1</strain>
    </source>
</reference>
<keyword evidence="1" id="KW-0472">Membrane</keyword>
<keyword evidence="1" id="KW-1133">Transmembrane helix</keyword>
<accession>A0A8H3QG98</accession>
<gene>
    <name evidence="2" type="ORF">RCL2_000593600</name>
</gene>
<evidence type="ECO:0000313" key="2">
    <source>
        <dbReference type="EMBL" id="GES78618.1"/>
    </source>
</evidence>
<dbReference type="AlphaFoldDB" id="A0A8H3QG98"/>
<sequence>MDFNKKKVAILQSHLPIRFVFCLQILHHIYNLVMRKLSILLRLRLCISSNSGISKNKEPEIDPNEGGTFEVISTKKALDRLDDLVLFFEYSSNISINPNELNILKSQ</sequence>
<proteinExistence type="predicted"/>
<dbReference type="Proteomes" id="UP000615446">
    <property type="component" value="Unassembled WGS sequence"/>
</dbReference>
<evidence type="ECO:0000256" key="1">
    <source>
        <dbReference type="SAM" id="Phobius"/>
    </source>
</evidence>
<keyword evidence="1" id="KW-0812">Transmembrane</keyword>
<comment type="caution">
    <text evidence="2">The sequence shown here is derived from an EMBL/GenBank/DDBJ whole genome shotgun (WGS) entry which is preliminary data.</text>
</comment>
<name>A0A8H3QG98_9GLOM</name>
<evidence type="ECO:0000313" key="3">
    <source>
        <dbReference type="Proteomes" id="UP000615446"/>
    </source>
</evidence>
<protein>
    <submittedName>
        <fullName evidence="2">Uncharacterized protein</fullName>
    </submittedName>
</protein>
<dbReference type="EMBL" id="BLAL01000040">
    <property type="protein sequence ID" value="GES78618.1"/>
    <property type="molecule type" value="Genomic_DNA"/>
</dbReference>
<feature type="transmembrane region" description="Helical" evidence="1">
    <location>
        <begin position="15"/>
        <end position="34"/>
    </location>
</feature>